<keyword evidence="2" id="KW-1185">Reference proteome</keyword>
<name>M2P8K3_CERS8</name>
<accession>M2P8K3</accession>
<dbReference type="AlphaFoldDB" id="M2P8K3"/>
<dbReference type="EMBL" id="KB445816">
    <property type="protein sequence ID" value="EMD31724.1"/>
    <property type="molecule type" value="Genomic_DNA"/>
</dbReference>
<proteinExistence type="predicted"/>
<evidence type="ECO:0000313" key="2">
    <source>
        <dbReference type="Proteomes" id="UP000016930"/>
    </source>
</evidence>
<organism evidence="1 2">
    <name type="scientific">Ceriporiopsis subvermispora (strain B)</name>
    <name type="common">White-rot fungus</name>
    <name type="synonym">Gelatoporia subvermispora</name>
    <dbReference type="NCBI Taxonomy" id="914234"/>
    <lineage>
        <taxon>Eukaryota</taxon>
        <taxon>Fungi</taxon>
        <taxon>Dikarya</taxon>
        <taxon>Basidiomycota</taxon>
        <taxon>Agaricomycotina</taxon>
        <taxon>Agaricomycetes</taxon>
        <taxon>Polyporales</taxon>
        <taxon>Gelatoporiaceae</taxon>
        <taxon>Gelatoporia</taxon>
    </lineage>
</organism>
<dbReference type="Proteomes" id="UP000016930">
    <property type="component" value="Unassembled WGS sequence"/>
</dbReference>
<dbReference type="HOGENOM" id="CLU_1932501_0_0_1"/>
<sequence length="131" mass="15005">MQWFLAYSDAPRLIRRRWLSWQVPSAEHSHERSKSLPDCYHCRTCLPTTLSISSGAIPKKSPTSMPRIDPEFTCSTCKAVFGTRGLRDGHRRMCRVTLDLQFANKLVSLYSGDTGQFICRCDTPSCKRVYK</sequence>
<protein>
    <recommendedName>
        <fullName evidence="3">C2H2-type domain-containing protein</fullName>
    </recommendedName>
</protein>
<feature type="non-terminal residue" evidence="1">
    <location>
        <position position="131"/>
    </location>
</feature>
<evidence type="ECO:0000313" key="1">
    <source>
        <dbReference type="EMBL" id="EMD31724.1"/>
    </source>
</evidence>
<reference evidence="1 2" key="1">
    <citation type="journal article" date="2012" name="Proc. Natl. Acad. Sci. U.S.A.">
        <title>Comparative genomics of Ceriporiopsis subvermispora and Phanerochaete chrysosporium provide insight into selective ligninolysis.</title>
        <authorList>
            <person name="Fernandez-Fueyo E."/>
            <person name="Ruiz-Duenas F.J."/>
            <person name="Ferreira P."/>
            <person name="Floudas D."/>
            <person name="Hibbett D.S."/>
            <person name="Canessa P."/>
            <person name="Larrondo L.F."/>
            <person name="James T.Y."/>
            <person name="Seelenfreund D."/>
            <person name="Lobos S."/>
            <person name="Polanco R."/>
            <person name="Tello M."/>
            <person name="Honda Y."/>
            <person name="Watanabe T."/>
            <person name="Watanabe T."/>
            <person name="Ryu J.S."/>
            <person name="Kubicek C.P."/>
            <person name="Schmoll M."/>
            <person name="Gaskell J."/>
            <person name="Hammel K.E."/>
            <person name="St John F.J."/>
            <person name="Vanden Wymelenberg A."/>
            <person name="Sabat G."/>
            <person name="Splinter BonDurant S."/>
            <person name="Syed K."/>
            <person name="Yadav J.S."/>
            <person name="Doddapaneni H."/>
            <person name="Subramanian V."/>
            <person name="Lavin J.L."/>
            <person name="Oguiza J.A."/>
            <person name="Perez G."/>
            <person name="Pisabarro A.G."/>
            <person name="Ramirez L."/>
            <person name="Santoyo F."/>
            <person name="Master E."/>
            <person name="Coutinho P.M."/>
            <person name="Henrissat B."/>
            <person name="Lombard V."/>
            <person name="Magnuson J.K."/>
            <person name="Kuees U."/>
            <person name="Hori C."/>
            <person name="Igarashi K."/>
            <person name="Samejima M."/>
            <person name="Held B.W."/>
            <person name="Barry K.W."/>
            <person name="LaButti K.M."/>
            <person name="Lapidus A."/>
            <person name="Lindquist E.A."/>
            <person name="Lucas S.M."/>
            <person name="Riley R."/>
            <person name="Salamov A.A."/>
            <person name="Hoffmeister D."/>
            <person name="Schwenk D."/>
            <person name="Hadar Y."/>
            <person name="Yarden O."/>
            <person name="de Vries R.P."/>
            <person name="Wiebenga A."/>
            <person name="Stenlid J."/>
            <person name="Eastwood D."/>
            <person name="Grigoriev I.V."/>
            <person name="Berka R.M."/>
            <person name="Blanchette R.A."/>
            <person name="Kersten P."/>
            <person name="Martinez A.T."/>
            <person name="Vicuna R."/>
            <person name="Cullen D."/>
        </authorList>
    </citation>
    <scope>NUCLEOTIDE SEQUENCE [LARGE SCALE GENOMIC DNA]</scope>
    <source>
        <strain evidence="1 2">B</strain>
    </source>
</reference>
<evidence type="ECO:0008006" key="3">
    <source>
        <dbReference type="Google" id="ProtNLM"/>
    </source>
</evidence>
<gene>
    <name evidence="1" type="ORF">CERSUDRAFT_119582</name>
</gene>